<name>A0A0J8RHE1_COCIT</name>
<sequence length="163" mass="18286">MHETSHIDAEMWDKQARQWPLAGIGMFQHIARSSAFSVPARLESSGRSWIFRDQRVQISRDFGLFALFTCLSEWSQYKQFANAANKNTLFPGGVVEDLDIKQCKLLQSPPIAAQSEQTPPPALSLLRCGVDAALPAIECETAEFYFFPLGRITLASIQIHTAW</sequence>
<dbReference type="EMBL" id="DS016985">
    <property type="protein sequence ID" value="KMU84292.1"/>
    <property type="molecule type" value="Genomic_DNA"/>
</dbReference>
<dbReference type="AlphaFoldDB" id="A0A0J8RHE1"/>
<organism evidence="1 2">
    <name type="scientific">Coccidioides immitis H538.4</name>
    <dbReference type="NCBI Taxonomy" id="396776"/>
    <lineage>
        <taxon>Eukaryota</taxon>
        <taxon>Fungi</taxon>
        <taxon>Dikarya</taxon>
        <taxon>Ascomycota</taxon>
        <taxon>Pezizomycotina</taxon>
        <taxon>Eurotiomycetes</taxon>
        <taxon>Eurotiomycetidae</taxon>
        <taxon>Onygenales</taxon>
        <taxon>Onygenaceae</taxon>
        <taxon>Coccidioides</taxon>
    </lineage>
</organism>
<gene>
    <name evidence="1" type="ORF">CIHG_02078</name>
</gene>
<protein>
    <submittedName>
        <fullName evidence="1">Uncharacterized protein</fullName>
    </submittedName>
</protein>
<proteinExistence type="predicted"/>
<dbReference type="Proteomes" id="UP000054563">
    <property type="component" value="Unassembled WGS sequence"/>
</dbReference>
<reference evidence="2" key="1">
    <citation type="journal article" date="2010" name="Genome Res.">
        <title>Population genomic sequencing of Coccidioides fungi reveals recent hybridization and transposon control.</title>
        <authorList>
            <person name="Neafsey D.E."/>
            <person name="Barker B.M."/>
            <person name="Sharpton T.J."/>
            <person name="Stajich J.E."/>
            <person name="Park D.J."/>
            <person name="Whiston E."/>
            <person name="Hung C.-Y."/>
            <person name="McMahan C."/>
            <person name="White J."/>
            <person name="Sykes S."/>
            <person name="Heiman D."/>
            <person name="Young S."/>
            <person name="Zeng Q."/>
            <person name="Abouelleil A."/>
            <person name="Aftuck L."/>
            <person name="Bessette D."/>
            <person name="Brown A."/>
            <person name="FitzGerald M."/>
            <person name="Lui A."/>
            <person name="Macdonald J.P."/>
            <person name="Priest M."/>
            <person name="Orbach M.J."/>
            <person name="Galgiani J.N."/>
            <person name="Kirkland T.N."/>
            <person name="Cole G.T."/>
            <person name="Birren B.W."/>
            <person name="Henn M.R."/>
            <person name="Taylor J.W."/>
            <person name="Rounsley S.D."/>
        </authorList>
    </citation>
    <scope>NUCLEOTIDE SEQUENCE [LARGE SCALE GENOMIC DNA]</scope>
    <source>
        <strain evidence="2">H538.4</strain>
    </source>
</reference>
<dbReference type="VEuPathDB" id="FungiDB:CIHG_02078"/>
<evidence type="ECO:0000313" key="2">
    <source>
        <dbReference type="Proteomes" id="UP000054563"/>
    </source>
</evidence>
<accession>A0A0J8RHE1</accession>
<evidence type="ECO:0000313" key="1">
    <source>
        <dbReference type="EMBL" id="KMU84292.1"/>
    </source>
</evidence>